<evidence type="ECO:0000259" key="3">
    <source>
        <dbReference type="PROSITE" id="PS50883"/>
    </source>
</evidence>
<dbReference type="Gene3D" id="3.30.450.20">
    <property type="entry name" value="PAS domain"/>
    <property type="match status" value="3"/>
</dbReference>
<dbReference type="SMART" id="SM00267">
    <property type="entry name" value="GGDEF"/>
    <property type="match status" value="1"/>
</dbReference>
<reference evidence="5 6" key="1">
    <citation type="submission" date="2024-02" db="EMBL/GenBank/DDBJ databases">
        <title>Genome sequence of Aquincola sp. MAHUQ-54.</title>
        <authorList>
            <person name="Huq M.A."/>
        </authorList>
    </citation>
    <scope>NUCLEOTIDE SEQUENCE [LARGE SCALE GENOMIC DNA]</scope>
    <source>
        <strain evidence="5 6">MAHUQ-54</strain>
    </source>
</reference>
<dbReference type="PROSITE" id="PS50112">
    <property type="entry name" value="PAS"/>
    <property type="match status" value="2"/>
</dbReference>
<dbReference type="InterPro" id="IPR035919">
    <property type="entry name" value="EAL_sf"/>
</dbReference>
<dbReference type="SMART" id="SM00091">
    <property type="entry name" value="PAS"/>
    <property type="match status" value="3"/>
</dbReference>
<dbReference type="PANTHER" id="PTHR44757">
    <property type="entry name" value="DIGUANYLATE CYCLASE DGCP"/>
    <property type="match status" value="1"/>
</dbReference>
<dbReference type="NCBIfam" id="TIGR00254">
    <property type="entry name" value="GGDEF"/>
    <property type="match status" value="1"/>
</dbReference>
<evidence type="ECO:0000259" key="1">
    <source>
        <dbReference type="PROSITE" id="PS50112"/>
    </source>
</evidence>
<dbReference type="CDD" id="cd01948">
    <property type="entry name" value="EAL"/>
    <property type="match status" value="1"/>
</dbReference>
<dbReference type="PROSITE" id="PS50883">
    <property type="entry name" value="EAL"/>
    <property type="match status" value="1"/>
</dbReference>
<keyword evidence="6" id="KW-1185">Reference proteome</keyword>
<feature type="domain" description="GGDEF" evidence="4">
    <location>
        <begin position="412"/>
        <end position="545"/>
    </location>
</feature>
<dbReference type="PROSITE" id="PS50113">
    <property type="entry name" value="PAC"/>
    <property type="match status" value="2"/>
</dbReference>
<dbReference type="CDD" id="cd00130">
    <property type="entry name" value="PAS"/>
    <property type="match status" value="3"/>
</dbReference>
<dbReference type="GO" id="GO:0003824">
    <property type="term" value="F:catalytic activity"/>
    <property type="evidence" value="ECO:0007669"/>
    <property type="project" value="UniProtKB-ARBA"/>
</dbReference>
<protein>
    <submittedName>
        <fullName evidence="5">EAL domain-containing protein</fullName>
    </submittedName>
</protein>
<gene>
    <name evidence="5" type="ORF">V4F39_24775</name>
</gene>
<evidence type="ECO:0000259" key="4">
    <source>
        <dbReference type="PROSITE" id="PS50887"/>
    </source>
</evidence>
<dbReference type="RefSeq" id="WP_332292945.1">
    <property type="nucleotide sequence ID" value="NZ_JAZIBG010000054.1"/>
</dbReference>
<dbReference type="InterPro" id="IPR000160">
    <property type="entry name" value="GGDEF_dom"/>
</dbReference>
<organism evidence="5 6">
    <name type="scientific">Aquincola agrisoli</name>
    <dbReference type="NCBI Taxonomy" id="3119538"/>
    <lineage>
        <taxon>Bacteria</taxon>
        <taxon>Pseudomonadati</taxon>
        <taxon>Pseudomonadota</taxon>
        <taxon>Betaproteobacteria</taxon>
        <taxon>Burkholderiales</taxon>
        <taxon>Sphaerotilaceae</taxon>
        <taxon>Aquincola</taxon>
    </lineage>
</organism>
<dbReference type="InterPro" id="IPR000700">
    <property type="entry name" value="PAS-assoc_C"/>
</dbReference>
<feature type="domain" description="EAL" evidence="3">
    <location>
        <begin position="556"/>
        <end position="811"/>
    </location>
</feature>
<dbReference type="SUPFAM" id="SSF55785">
    <property type="entry name" value="PYP-like sensor domain (PAS domain)"/>
    <property type="match status" value="3"/>
</dbReference>
<dbReference type="EMBL" id="JAZIBG010000054">
    <property type="protein sequence ID" value="MEF7617151.1"/>
    <property type="molecule type" value="Genomic_DNA"/>
</dbReference>
<dbReference type="InterPro" id="IPR029787">
    <property type="entry name" value="Nucleotide_cyclase"/>
</dbReference>
<dbReference type="NCBIfam" id="TIGR00229">
    <property type="entry name" value="sensory_box"/>
    <property type="match status" value="3"/>
</dbReference>
<dbReference type="InterPro" id="IPR001633">
    <property type="entry name" value="EAL_dom"/>
</dbReference>
<feature type="domain" description="PAC" evidence="2">
    <location>
        <begin position="197"/>
        <end position="249"/>
    </location>
</feature>
<evidence type="ECO:0000313" key="5">
    <source>
        <dbReference type="EMBL" id="MEF7617151.1"/>
    </source>
</evidence>
<dbReference type="Pfam" id="PF00563">
    <property type="entry name" value="EAL"/>
    <property type="match status" value="1"/>
</dbReference>
<feature type="domain" description="PAC" evidence="2">
    <location>
        <begin position="327"/>
        <end position="380"/>
    </location>
</feature>
<accession>A0AAW9QIR5</accession>
<dbReference type="AlphaFoldDB" id="A0AAW9QIR5"/>
<dbReference type="Gene3D" id="3.20.20.450">
    <property type="entry name" value="EAL domain"/>
    <property type="match status" value="1"/>
</dbReference>
<feature type="domain" description="PAS" evidence="1">
    <location>
        <begin position="250"/>
        <end position="323"/>
    </location>
</feature>
<feature type="domain" description="PAS" evidence="1">
    <location>
        <begin position="124"/>
        <end position="194"/>
    </location>
</feature>
<dbReference type="PROSITE" id="PS50887">
    <property type="entry name" value="GGDEF"/>
    <property type="match status" value="1"/>
</dbReference>
<name>A0AAW9QIR5_9BURK</name>
<dbReference type="SMART" id="SM00052">
    <property type="entry name" value="EAL"/>
    <property type="match status" value="1"/>
</dbReference>
<dbReference type="PANTHER" id="PTHR44757:SF4">
    <property type="entry name" value="DIGUANYLATE CYCLASE DGCE-RELATED"/>
    <property type="match status" value="1"/>
</dbReference>
<proteinExistence type="predicted"/>
<dbReference type="InterPro" id="IPR052155">
    <property type="entry name" value="Biofilm_reg_signaling"/>
</dbReference>
<dbReference type="SMART" id="SM00086">
    <property type="entry name" value="PAC"/>
    <property type="match status" value="3"/>
</dbReference>
<dbReference type="Proteomes" id="UP001336250">
    <property type="component" value="Unassembled WGS sequence"/>
</dbReference>
<evidence type="ECO:0000259" key="2">
    <source>
        <dbReference type="PROSITE" id="PS50113"/>
    </source>
</evidence>
<dbReference type="InterPro" id="IPR013656">
    <property type="entry name" value="PAS_4"/>
</dbReference>
<dbReference type="SUPFAM" id="SSF141868">
    <property type="entry name" value="EAL domain-like"/>
    <property type="match status" value="1"/>
</dbReference>
<dbReference type="InterPro" id="IPR035965">
    <property type="entry name" value="PAS-like_dom_sf"/>
</dbReference>
<dbReference type="InterPro" id="IPR043128">
    <property type="entry name" value="Rev_trsase/Diguanyl_cyclase"/>
</dbReference>
<dbReference type="FunFam" id="3.30.70.270:FF:000001">
    <property type="entry name" value="Diguanylate cyclase domain protein"/>
    <property type="match status" value="1"/>
</dbReference>
<dbReference type="Pfam" id="PF00990">
    <property type="entry name" value="GGDEF"/>
    <property type="match status" value="1"/>
</dbReference>
<dbReference type="Pfam" id="PF08448">
    <property type="entry name" value="PAS_4"/>
    <property type="match status" value="3"/>
</dbReference>
<comment type="caution">
    <text evidence="5">The sequence shown here is derived from an EMBL/GenBank/DDBJ whole genome shotgun (WGS) entry which is preliminary data.</text>
</comment>
<dbReference type="InterPro" id="IPR000014">
    <property type="entry name" value="PAS"/>
</dbReference>
<dbReference type="SUPFAM" id="SSF55073">
    <property type="entry name" value="Nucleotide cyclase"/>
    <property type="match status" value="1"/>
</dbReference>
<dbReference type="CDD" id="cd01949">
    <property type="entry name" value="GGDEF"/>
    <property type="match status" value="1"/>
</dbReference>
<sequence>MLARLLDELPMPVSFWDAELRCRHANPRLREWYGGLAPSQMIGRRLPDAMGPDAWARHRDCVDSVLDGRPASYTGRRPHPHGGFRDISVELVPHRREDGALDGFFILIDDTTERLRTLVALAESESRYRAFVEDQTELLLLAEPDGTLTMVNPAYARHVGLAAAALVGTSLYDRVGPQDREALRAHLTQLCRGGGTGEFENRIIAAGGEMRWVSWTNRALLDESGRVNAIHSVGRDVTDRRRAEDALAEEHELLRVTLASIGDAVITTDHQGRVRWLNPVAERVTACTSAAAQGSPLDRVFSLVDEDSGEPVEDLVGRCLAQARVVAPAQRALLRTAGGAEYGVEASAAPIRRDGGEVLGVVLVFRDVTQQRRLTREMSHRAKHDDLTGLVNRTEFEARLRGVLDTARQHRSDHALMYIDLDQFKLVNDACGHAVGDQLLRQLTTVLQGCVRNRDTLARLGGDEFGVILEHCTAAQAQRVAQTICDRMEGFRFVHEGRKFRVGTSIGLVPVDWRWPHTGALLQAADSACYAAKEAGRNRVHAWVESDQTLQLRRGEMQWASRIEQALDEDRFDLFAQCIEPIAEPSHGLHIEVLLRLREADGTLVAPGAFLPAAERFHLASRIDRWVVRRVFEWMAAHDAALGHVETVAINLSGQSIGDRAFHAHVAALVQQFPFDVRRLCFEITETAAITSLADATAFIDTVRALGARIALDDFGAGASSFGYLKTLPVDYLKIDGQFVRDVLDDPLDRAAVRCFHEVAGVVGVKTIAEFVENDAVLAELRSIGIDFAQGYGVHRPEPLQGVVERARERFSAAPTPAGAACRDGRGG</sequence>
<evidence type="ECO:0000313" key="6">
    <source>
        <dbReference type="Proteomes" id="UP001336250"/>
    </source>
</evidence>
<dbReference type="Gene3D" id="3.30.70.270">
    <property type="match status" value="1"/>
</dbReference>
<dbReference type="InterPro" id="IPR001610">
    <property type="entry name" value="PAC"/>
</dbReference>